<dbReference type="RefSeq" id="WP_350017002.1">
    <property type="nucleotide sequence ID" value="NZ_CP157948.1"/>
</dbReference>
<dbReference type="GO" id="GO:0006878">
    <property type="term" value="P:intracellular copper ion homeostasis"/>
    <property type="evidence" value="ECO:0007669"/>
    <property type="project" value="InterPro"/>
</dbReference>
<sequence length="329" mass="36262">MTIHRREHGLIPSRSAWLIALLLLLPPTVEAQSAPATSGSTAPMAMPAMPGMDHGEMPGMDHPAAPIAPTATDMPALEPPPTPGMPKAPMQGGRPPADARSGDYSDGIAASPMHAMPAHGRASSGLLRIDQLEAFHGDEGNGQRWEIRGWYGGDSDKLWLRSEGVRSGGELEDGELELLWGHATSSYWSRQLGVRHDFGNGPARSWVAVGAQGLAPYWFELEATAYAGAGGRTAARLRVDYELLLTQRLVLQPELEVNLYGRRDPQRRLGEGVSDIQFGLRLRYEIRREFAPYLGVNWTRRVGATADYARHDQRAVREWQWLAGVRFWF</sequence>
<protein>
    <submittedName>
        <fullName evidence="3">Copper resistance protein B</fullName>
    </submittedName>
</protein>
<organism evidence="3">
    <name type="scientific">Rhodanobacter sp. IGA1.0</name>
    <dbReference type="NCBI Taxonomy" id="3158582"/>
    <lineage>
        <taxon>Bacteria</taxon>
        <taxon>Pseudomonadati</taxon>
        <taxon>Pseudomonadota</taxon>
        <taxon>Gammaproteobacteria</taxon>
        <taxon>Lysobacterales</taxon>
        <taxon>Rhodanobacteraceae</taxon>
        <taxon>Rhodanobacter</taxon>
    </lineage>
</organism>
<dbReference type="Pfam" id="PF05275">
    <property type="entry name" value="CopB"/>
    <property type="match status" value="1"/>
</dbReference>
<feature type="signal peptide" evidence="2">
    <location>
        <begin position="1"/>
        <end position="31"/>
    </location>
</feature>
<dbReference type="GO" id="GO:0009279">
    <property type="term" value="C:cell outer membrane"/>
    <property type="evidence" value="ECO:0007669"/>
    <property type="project" value="InterPro"/>
</dbReference>
<evidence type="ECO:0000256" key="2">
    <source>
        <dbReference type="SAM" id="SignalP"/>
    </source>
</evidence>
<dbReference type="GO" id="GO:0005507">
    <property type="term" value="F:copper ion binding"/>
    <property type="evidence" value="ECO:0007669"/>
    <property type="project" value="InterPro"/>
</dbReference>
<dbReference type="InterPro" id="IPR007939">
    <property type="entry name" value="Cu-R_B_prcur"/>
</dbReference>
<feature type="compositionally biased region" description="Pro residues" evidence="1">
    <location>
        <begin position="77"/>
        <end position="86"/>
    </location>
</feature>
<name>A0AAU7QPF6_9GAMM</name>
<evidence type="ECO:0000313" key="3">
    <source>
        <dbReference type="EMBL" id="XBS91279.1"/>
    </source>
</evidence>
<gene>
    <name evidence="3" type="ORF">ABNK63_06480</name>
</gene>
<dbReference type="EMBL" id="CP157948">
    <property type="protein sequence ID" value="XBS91279.1"/>
    <property type="molecule type" value="Genomic_DNA"/>
</dbReference>
<evidence type="ECO:0000256" key="1">
    <source>
        <dbReference type="SAM" id="MobiDB-lite"/>
    </source>
</evidence>
<dbReference type="AlphaFoldDB" id="A0AAU7QPF6"/>
<keyword evidence="2" id="KW-0732">Signal</keyword>
<feature type="chain" id="PRO_5043436956" evidence="2">
    <location>
        <begin position="32"/>
        <end position="329"/>
    </location>
</feature>
<feature type="region of interest" description="Disordered" evidence="1">
    <location>
        <begin position="68"/>
        <end position="101"/>
    </location>
</feature>
<accession>A0AAU7QPF6</accession>
<reference evidence="3" key="1">
    <citation type="submission" date="2024-06" db="EMBL/GenBank/DDBJ databases">
        <authorList>
            <person name="Sun Y."/>
        </authorList>
    </citation>
    <scope>NUCLEOTIDE SEQUENCE</scope>
    <source>
        <strain evidence="3">IGA1.0</strain>
    </source>
</reference>
<proteinExistence type="predicted"/>